<evidence type="ECO:0000256" key="1">
    <source>
        <dbReference type="ARBA" id="ARBA00022692"/>
    </source>
</evidence>
<dbReference type="GO" id="GO:0022857">
    <property type="term" value="F:transmembrane transporter activity"/>
    <property type="evidence" value="ECO:0007669"/>
    <property type="project" value="InterPro"/>
</dbReference>
<protein>
    <recommendedName>
        <fullName evidence="7">WAT1-related protein</fullName>
    </recommendedName>
</protein>
<dbReference type="EMBL" id="JAUIZM010000005">
    <property type="protein sequence ID" value="KAK1386046.1"/>
    <property type="molecule type" value="Genomic_DNA"/>
</dbReference>
<keyword evidence="1 4" id="KW-0812">Transmembrane</keyword>
<organism evidence="5 6">
    <name type="scientific">Heracleum sosnowskyi</name>
    <dbReference type="NCBI Taxonomy" id="360622"/>
    <lineage>
        <taxon>Eukaryota</taxon>
        <taxon>Viridiplantae</taxon>
        <taxon>Streptophyta</taxon>
        <taxon>Embryophyta</taxon>
        <taxon>Tracheophyta</taxon>
        <taxon>Spermatophyta</taxon>
        <taxon>Magnoliopsida</taxon>
        <taxon>eudicotyledons</taxon>
        <taxon>Gunneridae</taxon>
        <taxon>Pentapetalae</taxon>
        <taxon>asterids</taxon>
        <taxon>campanulids</taxon>
        <taxon>Apiales</taxon>
        <taxon>Apiaceae</taxon>
        <taxon>Apioideae</taxon>
        <taxon>apioid superclade</taxon>
        <taxon>Tordylieae</taxon>
        <taxon>Tordyliinae</taxon>
        <taxon>Heracleum</taxon>
    </lineage>
</organism>
<gene>
    <name evidence="5" type="ORF">POM88_023781</name>
</gene>
<reference evidence="5" key="1">
    <citation type="submission" date="2023-02" db="EMBL/GenBank/DDBJ databases">
        <title>Genome of toxic invasive species Heracleum sosnowskyi carries increased number of genes despite the absence of recent whole-genome duplications.</title>
        <authorList>
            <person name="Schelkunov M."/>
            <person name="Shtratnikova V."/>
            <person name="Makarenko M."/>
            <person name="Klepikova A."/>
            <person name="Omelchenko D."/>
            <person name="Novikova G."/>
            <person name="Obukhova E."/>
            <person name="Bogdanov V."/>
            <person name="Penin A."/>
            <person name="Logacheva M."/>
        </authorList>
    </citation>
    <scope>NUCLEOTIDE SEQUENCE</scope>
    <source>
        <strain evidence="5">Hsosn_3</strain>
        <tissue evidence="5">Leaf</tissue>
    </source>
</reference>
<accession>A0AAD8II98</accession>
<sequence>MVIVQTAFAGVNVLYKLASNDGMNLRILVAYRFIFAAAFIVPLALFVERNKRPKLTWMVILQGFFCGLLGIQISLQCIRSSCIQVSQPCRESLGRRRITSVTVEEAMPAKHKVIPVDINSEAKARDADQEIGVLDAKRFDGDAEDHQL</sequence>
<proteinExistence type="predicted"/>
<name>A0AAD8II98_9APIA</name>
<dbReference type="InterPro" id="IPR030184">
    <property type="entry name" value="WAT1-related"/>
</dbReference>
<reference evidence="5" key="2">
    <citation type="submission" date="2023-05" db="EMBL/GenBank/DDBJ databases">
        <authorList>
            <person name="Schelkunov M.I."/>
        </authorList>
    </citation>
    <scope>NUCLEOTIDE SEQUENCE</scope>
    <source>
        <strain evidence="5">Hsosn_3</strain>
        <tissue evidence="5">Leaf</tissue>
    </source>
</reference>
<evidence type="ECO:0000256" key="4">
    <source>
        <dbReference type="SAM" id="Phobius"/>
    </source>
</evidence>
<dbReference type="PANTHER" id="PTHR31218">
    <property type="entry name" value="WAT1-RELATED PROTEIN"/>
    <property type="match status" value="1"/>
</dbReference>
<feature type="transmembrane region" description="Helical" evidence="4">
    <location>
        <begin position="55"/>
        <end position="75"/>
    </location>
</feature>
<dbReference type="GO" id="GO:0016020">
    <property type="term" value="C:membrane"/>
    <property type="evidence" value="ECO:0007669"/>
    <property type="project" value="InterPro"/>
</dbReference>
<keyword evidence="2 4" id="KW-1133">Transmembrane helix</keyword>
<comment type="caution">
    <text evidence="5">The sequence shown here is derived from an EMBL/GenBank/DDBJ whole genome shotgun (WGS) entry which is preliminary data.</text>
</comment>
<dbReference type="Proteomes" id="UP001237642">
    <property type="component" value="Unassembled WGS sequence"/>
</dbReference>
<evidence type="ECO:0000256" key="3">
    <source>
        <dbReference type="ARBA" id="ARBA00023136"/>
    </source>
</evidence>
<feature type="transmembrane region" description="Helical" evidence="4">
    <location>
        <begin position="29"/>
        <end position="48"/>
    </location>
</feature>
<keyword evidence="3 4" id="KW-0472">Membrane</keyword>
<evidence type="ECO:0000256" key="2">
    <source>
        <dbReference type="ARBA" id="ARBA00022989"/>
    </source>
</evidence>
<evidence type="ECO:0000313" key="6">
    <source>
        <dbReference type="Proteomes" id="UP001237642"/>
    </source>
</evidence>
<evidence type="ECO:0000313" key="5">
    <source>
        <dbReference type="EMBL" id="KAK1386046.1"/>
    </source>
</evidence>
<dbReference type="AlphaFoldDB" id="A0AAD8II98"/>
<evidence type="ECO:0008006" key="7">
    <source>
        <dbReference type="Google" id="ProtNLM"/>
    </source>
</evidence>
<keyword evidence="6" id="KW-1185">Reference proteome</keyword>